<dbReference type="Pfam" id="PF16118">
    <property type="entry name" value="DUF4834"/>
    <property type="match status" value="1"/>
</dbReference>
<gene>
    <name evidence="3" type="ORF">DHW31_07390</name>
</gene>
<dbReference type="Proteomes" id="UP000263098">
    <property type="component" value="Unassembled WGS sequence"/>
</dbReference>
<accession>A0A3D2SFI1</accession>
<feature type="transmembrane region" description="Helical" evidence="2">
    <location>
        <begin position="6"/>
        <end position="30"/>
    </location>
</feature>
<dbReference type="EMBL" id="DPVG01000267">
    <property type="protein sequence ID" value="HCK24584.1"/>
    <property type="molecule type" value="Genomic_DNA"/>
</dbReference>
<keyword evidence="2" id="KW-0812">Transmembrane</keyword>
<comment type="caution">
    <text evidence="3">The sequence shown here is derived from an EMBL/GenBank/DDBJ whole genome shotgun (WGS) entry which is preliminary data.</text>
</comment>
<keyword evidence="2" id="KW-1133">Transmembrane helix</keyword>
<sequence length="82" mass="9392">MYILLFLFILVVFILVLGLSIVGSIVRAIFGFGRRSTSRMNQSHEGQNNQSQEENTTASGKRKKLFTKDEGEYVDYEEVKDK</sequence>
<reference evidence="3 4" key="1">
    <citation type="journal article" date="2018" name="Nat. Biotechnol.">
        <title>A standardized bacterial taxonomy based on genome phylogeny substantially revises the tree of life.</title>
        <authorList>
            <person name="Parks D.H."/>
            <person name="Chuvochina M."/>
            <person name="Waite D.W."/>
            <person name="Rinke C."/>
            <person name="Skarshewski A."/>
            <person name="Chaumeil P.A."/>
            <person name="Hugenholtz P."/>
        </authorList>
    </citation>
    <scope>NUCLEOTIDE SEQUENCE [LARGE SCALE GENOMIC DNA]</scope>
    <source>
        <strain evidence="3">UBA9667</strain>
    </source>
</reference>
<keyword evidence="2" id="KW-0472">Membrane</keyword>
<feature type="compositionally biased region" description="Polar residues" evidence="1">
    <location>
        <begin position="38"/>
        <end position="59"/>
    </location>
</feature>
<protein>
    <submittedName>
        <fullName evidence="3">DUF4834 domain-containing protein</fullName>
    </submittedName>
</protein>
<evidence type="ECO:0000256" key="1">
    <source>
        <dbReference type="SAM" id="MobiDB-lite"/>
    </source>
</evidence>
<dbReference type="AlphaFoldDB" id="A0A3D2SFI1"/>
<organism evidence="3 4">
    <name type="scientific">Bacteroides graminisolvens</name>
    <dbReference type="NCBI Taxonomy" id="477666"/>
    <lineage>
        <taxon>Bacteria</taxon>
        <taxon>Pseudomonadati</taxon>
        <taxon>Bacteroidota</taxon>
        <taxon>Bacteroidia</taxon>
        <taxon>Bacteroidales</taxon>
        <taxon>Bacteroidaceae</taxon>
        <taxon>Bacteroides</taxon>
    </lineage>
</organism>
<dbReference type="RefSeq" id="WP_276966522.1">
    <property type="nucleotide sequence ID" value="NZ_CANRGK010000049.1"/>
</dbReference>
<evidence type="ECO:0000256" key="2">
    <source>
        <dbReference type="SAM" id="Phobius"/>
    </source>
</evidence>
<proteinExistence type="predicted"/>
<name>A0A3D2SFI1_9BACE</name>
<dbReference type="InterPro" id="IPR032272">
    <property type="entry name" value="DUF4834"/>
</dbReference>
<feature type="region of interest" description="Disordered" evidence="1">
    <location>
        <begin position="38"/>
        <end position="66"/>
    </location>
</feature>
<evidence type="ECO:0000313" key="3">
    <source>
        <dbReference type="EMBL" id="HCK24584.1"/>
    </source>
</evidence>
<evidence type="ECO:0000313" key="4">
    <source>
        <dbReference type="Proteomes" id="UP000263098"/>
    </source>
</evidence>